<proteinExistence type="predicted"/>
<sequence length="119" mass="12882">MDAAADDATATLQALLRQLDDVLNVTVQHASGEASVESLTTACASLAQAFLRARATLQASRDRLPAPLLQRMQAKLQTLHELHARLNAQTRAALAALWPQDALDAYAQLGRQAGPRTRW</sequence>
<dbReference type="AlphaFoldDB" id="A0A554WB29"/>
<evidence type="ECO:0008006" key="3">
    <source>
        <dbReference type="Google" id="ProtNLM"/>
    </source>
</evidence>
<evidence type="ECO:0000313" key="1">
    <source>
        <dbReference type="EMBL" id="TSE20779.1"/>
    </source>
</evidence>
<reference evidence="1 2" key="1">
    <citation type="submission" date="2019-07" db="EMBL/GenBank/DDBJ databases">
        <title>Tepidimonas alkaliphilus YIM 72238 draft genome.</title>
        <authorList>
            <person name="Da Costa M.S."/>
            <person name="Froufe H.J.C."/>
            <person name="Egas C."/>
            <person name="Albuquerque L."/>
        </authorList>
    </citation>
    <scope>NUCLEOTIDE SEQUENCE [LARGE SCALE GENOMIC DNA]</scope>
    <source>
        <strain evidence="1 2">YIM 72238</strain>
    </source>
</reference>
<keyword evidence="2" id="KW-1185">Reference proteome</keyword>
<protein>
    <recommendedName>
        <fullName evidence="3">FlgN protein</fullName>
    </recommendedName>
</protein>
<dbReference type="EMBL" id="VJNB01000002">
    <property type="protein sequence ID" value="TSE20779.1"/>
    <property type="molecule type" value="Genomic_DNA"/>
</dbReference>
<dbReference type="Proteomes" id="UP000315736">
    <property type="component" value="Unassembled WGS sequence"/>
</dbReference>
<dbReference type="RefSeq" id="WP_143889494.1">
    <property type="nucleotide sequence ID" value="NZ_VJNB01000002.1"/>
</dbReference>
<name>A0A554WB29_9BURK</name>
<organism evidence="1 2">
    <name type="scientific">Tepidimonas alkaliphilus</name>
    <dbReference type="NCBI Taxonomy" id="2588942"/>
    <lineage>
        <taxon>Bacteria</taxon>
        <taxon>Pseudomonadati</taxon>
        <taxon>Pseudomonadota</taxon>
        <taxon>Betaproteobacteria</taxon>
        <taxon>Burkholderiales</taxon>
        <taxon>Tepidimonas</taxon>
    </lineage>
</organism>
<evidence type="ECO:0000313" key="2">
    <source>
        <dbReference type="Proteomes" id="UP000315736"/>
    </source>
</evidence>
<gene>
    <name evidence="1" type="ORF">Talka_00442</name>
</gene>
<accession>A0A554WB29</accession>
<comment type="caution">
    <text evidence="1">The sequence shown here is derived from an EMBL/GenBank/DDBJ whole genome shotgun (WGS) entry which is preliminary data.</text>
</comment>